<name>A0AAN9V2Y2_9PEZI</name>
<dbReference type="Proteomes" id="UP001320420">
    <property type="component" value="Unassembled WGS sequence"/>
</dbReference>
<dbReference type="Pfam" id="PF07110">
    <property type="entry name" value="EthD"/>
    <property type="match status" value="1"/>
</dbReference>
<keyword evidence="10" id="KW-1185">Reference proteome</keyword>
<dbReference type="Gene3D" id="3.30.70.100">
    <property type="match status" value="1"/>
</dbReference>
<keyword evidence="4" id="KW-0238">DNA-binding</keyword>
<feature type="region of interest" description="Disordered" evidence="7">
    <location>
        <begin position="616"/>
        <end position="643"/>
    </location>
</feature>
<dbReference type="InterPro" id="IPR051089">
    <property type="entry name" value="prtT"/>
</dbReference>
<proteinExistence type="inferred from homology"/>
<sequence length="723" mass="79412">MRLFIMTHTVLIFAYRKPGTTPEQFKTHYEGTHVPLVKELAGEHFPLSHTRRYIHRTEGQGATERNAKNPATVLIGEQVDFDYDAFAELTFADVPSFQTFMGIMQKPENAARIAADEELFLDRSRCRRMGLQCVLASTPGVRQTKAQLQRQLESLRHNTNGETASPPVIHEQTIASMPTICSSSISPTAIAGYVPPIVDCSSRELDGQVVEARKIRGCFDMFFDRYVHLLPLLDPHLPPDGYYDLCPFLFWAIVYIGSRKYSQDPTLLHRLSSCINTKALLALESRAAPIQTIQGLLLLCLWPVPINTAQKDLSSVLSGAAMALAMQIGLHVAGVGQEFARAKLVSTRSQKLFRAQLWMHCIMICNSEGLIDDLPSDIRFSWEMHKVLIAATAAMLKQAHPTASAAAAVSSKTQPSTLSPFINLFDAQLTDMVSPSMTPLTYHFLEPAGRPPDREGLLRLYAVACSFIQQVEAALRNGDGDREGEGSQNHQRPPPELLTTFVERTLTLAAICILKVQRSSALARFADLGAGETAYFSAILLVRGRASVANDDLGARAASILGQLWTSRKVFVSSSRRDGGGAVLDGLETKTRGRLSMSVVFDSFWWWREEFDGRPNPYKDDDGEVDDDDDGGGGGGGGGEQTTACQNAAASLGPLQEEHRHQQFQDDNTSRTASEIAASADMLDPFGLFSSDPFPDYDWAANVDFNNFDLAITDQLGGTSNMT</sequence>
<reference evidence="9 10" key="1">
    <citation type="submission" date="2024-02" db="EMBL/GenBank/DDBJ databases">
        <title>De novo assembly and annotation of 12 fungi associated with fruit tree decline syndrome in Ontario, Canada.</title>
        <authorList>
            <person name="Sulman M."/>
            <person name="Ellouze W."/>
            <person name="Ilyukhin E."/>
        </authorList>
    </citation>
    <scope>NUCLEOTIDE SEQUENCE [LARGE SCALE GENOMIC DNA]</scope>
    <source>
        <strain evidence="9 10">M11/M66-122</strain>
    </source>
</reference>
<dbReference type="EMBL" id="JAKJXP020000003">
    <property type="protein sequence ID" value="KAK7757120.1"/>
    <property type="molecule type" value="Genomic_DNA"/>
</dbReference>
<evidence type="ECO:0000256" key="4">
    <source>
        <dbReference type="ARBA" id="ARBA00023125"/>
    </source>
</evidence>
<evidence type="ECO:0000256" key="1">
    <source>
        <dbReference type="ARBA" id="ARBA00004123"/>
    </source>
</evidence>
<dbReference type="InterPro" id="IPR009799">
    <property type="entry name" value="EthD_dom"/>
</dbReference>
<evidence type="ECO:0000256" key="3">
    <source>
        <dbReference type="ARBA" id="ARBA00023015"/>
    </source>
</evidence>
<feature type="compositionally biased region" description="Acidic residues" evidence="7">
    <location>
        <begin position="621"/>
        <end position="631"/>
    </location>
</feature>
<organism evidence="9 10">
    <name type="scientific">Diatrype stigma</name>
    <dbReference type="NCBI Taxonomy" id="117547"/>
    <lineage>
        <taxon>Eukaryota</taxon>
        <taxon>Fungi</taxon>
        <taxon>Dikarya</taxon>
        <taxon>Ascomycota</taxon>
        <taxon>Pezizomycotina</taxon>
        <taxon>Sordariomycetes</taxon>
        <taxon>Xylariomycetidae</taxon>
        <taxon>Xylariales</taxon>
        <taxon>Diatrypaceae</taxon>
        <taxon>Diatrype</taxon>
    </lineage>
</organism>
<gene>
    <name evidence="9" type="ORF">SLS62_000667</name>
</gene>
<dbReference type="PANTHER" id="PTHR31845:SF21">
    <property type="entry name" value="REGULATORY PROTEIN LEU3"/>
    <property type="match status" value="1"/>
</dbReference>
<feature type="domain" description="EthD" evidence="8">
    <location>
        <begin position="17"/>
        <end position="124"/>
    </location>
</feature>
<dbReference type="AlphaFoldDB" id="A0AAN9V2Y2"/>
<keyword evidence="6" id="KW-0539">Nucleus</keyword>
<dbReference type="SUPFAM" id="SSF54909">
    <property type="entry name" value="Dimeric alpha+beta barrel"/>
    <property type="match status" value="1"/>
</dbReference>
<evidence type="ECO:0000256" key="2">
    <source>
        <dbReference type="ARBA" id="ARBA00005986"/>
    </source>
</evidence>
<dbReference type="GO" id="GO:0000981">
    <property type="term" value="F:DNA-binding transcription factor activity, RNA polymerase II-specific"/>
    <property type="evidence" value="ECO:0007669"/>
    <property type="project" value="TreeGrafter"/>
</dbReference>
<keyword evidence="3" id="KW-0805">Transcription regulation</keyword>
<evidence type="ECO:0000256" key="7">
    <source>
        <dbReference type="SAM" id="MobiDB-lite"/>
    </source>
</evidence>
<protein>
    <recommendedName>
        <fullName evidence="8">EthD domain-containing protein</fullName>
    </recommendedName>
</protein>
<dbReference type="InterPro" id="IPR011008">
    <property type="entry name" value="Dimeric_a/b-barrel"/>
</dbReference>
<evidence type="ECO:0000259" key="8">
    <source>
        <dbReference type="Pfam" id="PF07110"/>
    </source>
</evidence>
<comment type="caution">
    <text evidence="9">The sequence shown here is derived from an EMBL/GenBank/DDBJ whole genome shotgun (WGS) entry which is preliminary data.</text>
</comment>
<dbReference type="GO" id="GO:0005634">
    <property type="term" value="C:nucleus"/>
    <property type="evidence" value="ECO:0007669"/>
    <property type="project" value="UniProtKB-SubCell"/>
</dbReference>
<keyword evidence="5" id="KW-0804">Transcription</keyword>
<comment type="similarity">
    <text evidence="2">Belongs to the tpcK family.</text>
</comment>
<dbReference type="PANTHER" id="PTHR31845">
    <property type="entry name" value="FINGER DOMAIN PROTEIN, PUTATIVE-RELATED"/>
    <property type="match status" value="1"/>
</dbReference>
<evidence type="ECO:0000313" key="10">
    <source>
        <dbReference type="Proteomes" id="UP001320420"/>
    </source>
</evidence>
<dbReference type="GO" id="GO:0000976">
    <property type="term" value="F:transcription cis-regulatory region binding"/>
    <property type="evidence" value="ECO:0007669"/>
    <property type="project" value="TreeGrafter"/>
</dbReference>
<evidence type="ECO:0000256" key="6">
    <source>
        <dbReference type="ARBA" id="ARBA00023242"/>
    </source>
</evidence>
<dbReference type="CDD" id="cd12148">
    <property type="entry name" value="fungal_TF_MHR"/>
    <property type="match status" value="1"/>
</dbReference>
<evidence type="ECO:0000313" key="9">
    <source>
        <dbReference type="EMBL" id="KAK7757120.1"/>
    </source>
</evidence>
<accession>A0AAN9V2Y2</accession>
<evidence type="ECO:0000256" key="5">
    <source>
        <dbReference type="ARBA" id="ARBA00023163"/>
    </source>
</evidence>
<dbReference type="GO" id="GO:0016491">
    <property type="term" value="F:oxidoreductase activity"/>
    <property type="evidence" value="ECO:0007669"/>
    <property type="project" value="InterPro"/>
</dbReference>
<comment type="subcellular location">
    <subcellularLocation>
        <location evidence="1">Nucleus</location>
    </subcellularLocation>
</comment>